<comment type="caution">
    <text evidence="3">The sequence shown here is derived from an EMBL/GenBank/DDBJ whole genome shotgun (WGS) entry which is preliminary data.</text>
</comment>
<gene>
    <name evidence="3" type="ORF">SBOR_3195</name>
</gene>
<accession>W9CKE6</accession>
<dbReference type="HOGENOM" id="CLU_837179_0_0_1"/>
<feature type="region of interest" description="Disordered" evidence="1">
    <location>
        <begin position="278"/>
        <end position="332"/>
    </location>
</feature>
<evidence type="ECO:0008006" key="5">
    <source>
        <dbReference type="Google" id="ProtNLM"/>
    </source>
</evidence>
<dbReference type="EMBL" id="AYSA01000137">
    <property type="protein sequence ID" value="ESZ96463.1"/>
    <property type="molecule type" value="Genomic_DNA"/>
</dbReference>
<feature type="chain" id="PRO_5004920549" description="Extracellular membrane protein CFEM domain-containing protein" evidence="2">
    <location>
        <begin position="19"/>
        <end position="332"/>
    </location>
</feature>
<feature type="compositionally biased region" description="Basic and acidic residues" evidence="1">
    <location>
        <begin position="99"/>
        <end position="108"/>
    </location>
</feature>
<reference evidence="3 4" key="1">
    <citation type="journal article" date="2014" name="Genome Announc.">
        <title>Draft genome sequence of Sclerotinia borealis, a psychrophilic plant pathogenic fungus.</title>
        <authorList>
            <person name="Mardanov A.V."/>
            <person name="Beletsky A.V."/>
            <person name="Kadnikov V.V."/>
            <person name="Ignatov A.N."/>
            <person name="Ravin N.V."/>
        </authorList>
    </citation>
    <scope>NUCLEOTIDE SEQUENCE [LARGE SCALE GENOMIC DNA]</scope>
    <source>
        <strain evidence="4">F-4157</strain>
    </source>
</reference>
<sequence length="332" mass="34347">MRPIIFSLLVSSATIGSAYKSLMSDGCGQGNFHDLVIRNSCADDLSIVKCLAEDVDLRQLDQIKQCFIAGGCDAIDSTISAVWFSYECNDRQGPVEEAMKEDLRKRATETSSTSESTTESTTSEASTATSSTSTSASTTVATTTTSASTTASAAASSTTATSSSSTITGASASTTTASTTSLTSATTTSATSSSTGTSLVCSTTSYYSTSVCSYGTGASTGVTLGCVTTSAAFTICAEGVLCTTATSGDDVFVGFKDRQAAKTMQAEHIALLDVESKQAMQSHNQKRSKSIRQPDAFGYSESNLPLISEPGQEQGYSNQAPQTITNAPPRRN</sequence>
<evidence type="ECO:0000256" key="1">
    <source>
        <dbReference type="SAM" id="MobiDB-lite"/>
    </source>
</evidence>
<protein>
    <recommendedName>
        <fullName evidence="5">Extracellular membrane protein CFEM domain-containing protein</fullName>
    </recommendedName>
</protein>
<feature type="compositionally biased region" description="Polar residues" evidence="1">
    <location>
        <begin position="314"/>
        <end position="326"/>
    </location>
</feature>
<feature type="compositionally biased region" description="Low complexity" evidence="1">
    <location>
        <begin position="109"/>
        <end position="134"/>
    </location>
</feature>
<proteinExistence type="predicted"/>
<evidence type="ECO:0000313" key="3">
    <source>
        <dbReference type="EMBL" id="ESZ96463.1"/>
    </source>
</evidence>
<keyword evidence="2" id="KW-0732">Signal</keyword>
<evidence type="ECO:0000256" key="2">
    <source>
        <dbReference type="SAM" id="SignalP"/>
    </source>
</evidence>
<dbReference type="OrthoDB" id="3630276at2759"/>
<feature type="signal peptide" evidence="2">
    <location>
        <begin position="1"/>
        <end position="18"/>
    </location>
</feature>
<feature type="region of interest" description="Disordered" evidence="1">
    <location>
        <begin position="99"/>
        <end position="134"/>
    </location>
</feature>
<dbReference type="Proteomes" id="UP000019487">
    <property type="component" value="Unassembled WGS sequence"/>
</dbReference>
<name>W9CKE6_SCLBF</name>
<dbReference type="AlphaFoldDB" id="W9CKE6"/>
<evidence type="ECO:0000313" key="4">
    <source>
        <dbReference type="Proteomes" id="UP000019487"/>
    </source>
</evidence>
<keyword evidence="4" id="KW-1185">Reference proteome</keyword>
<organism evidence="3 4">
    <name type="scientific">Sclerotinia borealis (strain F-4128)</name>
    <dbReference type="NCBI Taxonomy" id="1432307"/>
    <lineage>
        <taxon>Eukaryota</taxon>
        <taxon>Fungi</taxon>
        <taxon>Dikarya</taxon>
        <taxon>Ascomycota</taxon>
        <taxon>Pezizomycotina</taxon>
        <taxon>Leotiomycetes</taxon>
        <taxon>Helotiales</taxon>
        <taxon>Sclerotiniaceae</taxon>
        <taxon>Sclerotinia</taxon>
    </lineage>
</organism>